<dbReference type="EMBL" id="JACSQF010000005">
    <property type="protein sequence ID" value="MBD7980316.1"/>
    <property type="molecule type" value="Genomic_DNA"/>
</dbReference>
<dbReference type="InterPro" id="IPR032823">
    <property type="entry name" value="BCA_ABC_TP_C"/>
</dbReference>
<dbReference type="CDD" id="cd03219">
    <property type="entry name" value="ABC_Mj1267_LivG_branched"/>
    <property type="match status" value="1"/>
</dbReference>
<dbReference type="InterPro" id="IPR003593">
    <property type="entry name" value="AAA+_ATPase"/>
</dbReference>
<dbReference type="PANTHER" id="PTHR45772:SF8">
    <property type="entry name" value="HIGH-AFFINITY BRANCHED-CHAIN AMINO ACID TRANSPORT ATP-BINDING PROTEIN"/>
    <property type="match status" value="1"/>
</dbReference>
<dbReference type="Pfam" id="PF00005">
    <property type="entry name" value="ABC_tran"/>
    <property type="match status" value="1"/>
</dbReference>
<dbReference type="Gene3D" id="3.40.50.300">
    <property type="entry name" value="P-loop containing nucleotide triphosphate hydrolases"/>
    <property type="match status" value="1"/>
</dbReference>
<evidence type="ECO:0000256" key="3">
    <source>
        <dbReference type="ARBA" id="ARBA00022840"/>
    </source>
</evidence>
<evidence type="ECO:0000256" key="4">
    <source>
        <dbReference type="SAM" id="MobiDB-lite"/>
    </source>
</evidence>
<evidence type="ECO:0000256" key="1">
    <source>
        <dbReference type="ARBA" id="ARBA00022448"/>
    </source>
</evidence>
<keyword evidence="7" id="KW-1185">Reference proteome</keyword>
<evidence type="ECO:0000313" key="6">
    <source>
        <dbReference type="EMBL" id="MBD7980316.1"/>
    </source>
</evidence>
<gene>
    <name evidence="6" type="primary">urtD</name>
    <name evidence="6" type="ORF">H9641_06235</name>
</gene>
<dbReference type="PANTHER" id="PTHR45772">
    <property type="entry name" value="CONSERVED COMPONENT OF ABC TRANSPORTER FOR NATURAL AMINO ACIDS-RELATED"/>
    <property type="match status" value="1"/>
</dbReference>
<evidence type="ECO:0000256" key="2">
    <source>
        <dbReference type="ARBA" id="ARBA00022741"/>
    </source>
</evidence>
<feature type="compositionally biased region" description="Pro residues" evidence="4">
    <location>
        <begin position="312"/>
        <end position="321"/>
    </location>
</feature>
<dbReference type="InterPro" id="IPR027417">
    <property type="entry name" value="P-loop_NTPase"/>
</dbReference>
<dbReference type="SUPFAM" id="SSF52540">
    <property type="entry name" value="P-loop containing nucleoside triphosphate hydrolases"/>
    <property type="match status" value="1"/>
</dbReference>
<feature type="region of interest" description="Disordered" evidence="4">
    <location>
        <begin position="271"/>
        <end position="354"/>
    </location>
</feature>
<dbReference type="Proteomes" id="UP000655570">
    <property type="component" value="Unassembled WGS sequence"/>
</dbReference>
<feature type="domain" description="ABC transporter" evidence="5">
    <location>
        <begin position="33"/>
        <end position="269"/>
    </location>
</feature>
<accession>A0ABR8TX25</accession>
<name>A0ABR8TX25_9CELL</name>
<proteinExistence type="predicted"/>
<dbReference type="InterPro" id="IPR003439">
    <property type="entry name" value="ABC_transporter-like_ATP-bd"/>
</dbReference>
<comment type="caution">
    <text evidence="6">The sequence shown here is derived from an EMBL/GenBank/DDBJ whole genome shotgun (WGS) entry which is preliminary data.</text>
</comment>
<dbReference type="GO" id="GO:0005524">
    <property type="term" value="F:ATP binding"/>
    <property type="evidence" value="ECO:0007669"/>
    <property type="project" value="UniProtKB-KW"/>
</dbReference>
<evidence type="ECO:0000259" key="5">
    <source>
        <dbReference type="PROSITE" id="PS50893"/>
    </source>
</evidence>
<sequence length="354" mass="37041">METTEGPAPVGIDLAAADAVLGADDERFRHDYLEVRGLHVEFDGFVAVQSVDLTVVQGELRFLIGPNGAGKTTIVDAITGLTRASGSVRFGGTELLGRKTHKIARAGVGRTFQTASVFEELTVLQNLDIAAGAGRGPLTLLRQRRGVPEPVEQALETIGLAHLRDTRAGILAHGQKQWLEIGMLLVQDARLLLLDEPVAGMSQAEREQTGLLLQRVGEQRTVVVVEHDMEFLRSFASSVTVLHMGSVLSEGTYAQVQADPRVQEVYLGAAGAARGARRRRSPGAGTSPGAEVPSGGPALSGEAAAPLRAPADPMPANPDEPSPNEAPVAPGTAAVQDPSAGADRTAVAPTTKES</sequence>
<keyword evidence="2" id="KW-0547">Nucleotide-binding</keyword>
<organism evidence="6 7">
    <name type="scientific">Oerskovia merdavium</name>
    <dbReference type="NCBI Taxonomy" id="2762227"/>
    <lineage>
        <taxon>Bacteria</taxon>
        <taxon>Bacillati</taxon>
        <taxon>Actinomycetota</taxon>
        <taxon>Actinomycetes</taxon>
        <taxon>Micrococcales</taxon>
        <taxon>Cellulomonadaceae</taxon>
        <taxon>Oerskovia</taxon>
    </lineage>
</organism>
<dbReference type="SMART" id="SM00382">
    <property type="entry name" value="AAA"/>
    <property type="match status" value="1"/>
</dbReference>
<keyword evidence="3 6" id="KW-0067">ATP-binding</keyword>
<dbReference type="InterPro" id="IPR051120">
    <property type="entry name" value="ABC_AA/LPS_Transport"/>
</dbReference>
<keyword evidence="1" id="KW-0813">Transport</keyword>
<dbReference type="InterPro" id="IPR017781">
    <property type="entry name" value="ABC_transptr_urea_ATP-bd_UrtD"/>
</dbReference>
<protein>
    <submittedName>
        <fullName evidence="6">Urea ABC transporter ATP-binding protein UrtD</fullName>
    </submittedName>
</protein>
<dbReference type="PROSITE" id="PS50893">
    <property type="entry name" value="ABC_TRANSPORTER_2"/>
    <property type="match status" value="1"/>
</dbReference>
<dbReference type="Pfam" id="PF12399">
    <property type="entry name" value="BCA_ABC_TP_C"/>
    <property type="match status" value="1"/>
</dbReference>
<reference evidence="6 7" key="1">
    <citation type="submission" date="2020-08" db="EMBL/GenBank/DDBJ databases">
        <title>A Genomic Blueprint of the Chicken Gut Microbiome.</title>
        <authorList>
            <person name="Gilroy R."/>
            <person name="Ravi A."/>
            <person name="Getino M."/>
            <person name="Pursley I."/>
            <person name="Horton D.L."/>
            <person name="Alikhan N.-F."/>
            <person name="Baker D."/>
            <person name="Gharbi K."/>
            <person name="Hall N."/>
            <person name="Watson M."/>
            <person name="Adriaenssens E.M."/>
            <person name="Foster-Nyarko E."/>
            <person name="Jarju S."/>
            <person name="Secka A."/>
            <person name="Antonio M."/>
            <person name="Oren A."/>
            <person name="Chaudhuri R."/>
            <person name="La Ragione R.M."/>
            <person name="Hildebrand F."/>
            <person name="Pallen M.J."/>
        </authorList>
    </citation>
    <scope>NUCLEOTIDE SEQUENCE [LARGE SCALE GENOMIC DNA]</scope>
    <source>
        <strain evidence="6 7">Sa2CUA9</strain>
    </source>
</reference>
<evidence type="ECO:0000313" key="7">
    <source>
        <dbReference type="Proteomes" id="UP000655570"/>
    </source>
</evidence>
<dbReference type="NCBIfam" id="TIGR03411">
    <property type="entry name" value="urea_trans_UrtD"/>
    <property type="match status" value="1"/>
</dbReference>